<dbReference type="Proteomes" id="UP000030661">
    <property type="component" value="Unassembled WGS sequence"/>
</dbReference>
<dbReference type="Gene3D" id="3.40.50.300">
    <property type="entry name" value="P-loop containing nucleotide triphosphate hydrolases"/>
    <property type="match status" value="1"/>
</dbReference>
<accession>A0A081C203</accession>
<dbReference type="eggNOG" id="COG2204">
    <property type="taxonomic scope" value="Bacteria"/>
</dbReference>
<dbReference type="InterPro" id="IPR009057">
    <property type="entry name" value="Homeodomain-like_sf"/>
</dbReference>
<dbReference type="EMBL" id="DF820468">
    <property type="protein sequence ID" value="GAK58608.1"/>
    <property type="molecule type" value="Genomic_DNA"/>
</dbReference>
<dbReference type="PROSITE" id="PS00688">
    <property type="entry name" value="SIGMA54_INTERACT_3"/>
    <property type="match status" value="1"/>
</dbReference>
<dbReference type="PRINTS" id="PR01590">
    <property type="entry name" value="HTHFIS"/>
</dbReference>
<dbReference type="Pfam" id="PF00158">
    <property type="entry name" value="Sigma54_activat"/>
    <property type="match status" value="1"/>
</dbReference>
<dbReference type="STRING" id="1499967.U27_05582"/>
<evidence type="ECO:0000313" key="7">
    <source>
        <dbReference type="EMBL" id="GAK58608.1"/>
    </source>
</evidence>
<name>A0A081C203_VECG1</name>
<gene>
    <name evidence="7" type="ORF">U27_05582</name>
</gene>
<dbReference type="Pfam" id="PF02954">
    <property type="entry name" value="HTH_8"/>
    <property type="match status" value="1"/>
</dbReference>
<keyword evidence="8" id="KW-1185">Reference proteome</keyword>
<dbReference type="CDD" id="cd00009">
    <property type="entry name" value="AAA"/>
    <property type="match status" value="1"/>
</dbReference>
<dbReference type="Gene3D" id="1.10.8.60">
    <property type="match status" value="1"/>
</dbReference>
<dbReference type="PANTHER" id="PTHR32071:SF57">
    <property type="entry name" value="C4-DICARBOXYLATE TRANSPORT TRANSCRIPTIONAL REGULATORY PROTEIN DCTD"/>
    <property type="match status" value="1"/>
</dbReference>
<dbReference type="FunFam" id="3.40.50.300:FF:000006">
    <property type="entry name" value="DNA-binding transcriptional regulator NtrC"/>
    <property type="match status" value="1"/>
</dbReference>
<dbReference type="InterPro" id="IPR002078">
    <property type="entry name" value="Sigma_54_int"/>
</dbReference>
<dbReference type="GO" id="GO:0005524">
    <property type="term" value="F:ATP binding"/>
    <property type="evidence" value="ECO:0007669"/>
    <property type="project" value="UniProtKB-KW"/>
</dbReference>
<keyword evidence="4" id="KW-0238">DNA-binding</keyword>
<dbReference type="InterPro" id="IPR002197">
    <property type="entry name" value="HTH_Fis"/>
</dbReference>
<dbReference type="InterPro" id="IPR025943">
    <property type="entry name" value="Sigma_54_int_dom_ATP-bd_2"/>
</dbReference>
<evidence type="ECO:0000256" key="2">
    <source>
        <dbReference type="ARBA" id="ARBA00022840"/>
    </source>
</evidence>
<proteinExistence type="predicted"/>
<keyword evidence="2" id="KW-0067">ATP-binding</keyword>
<dbReference type="InterPro" id="IPR058031">
    <property type="entry name" value="AAA_lid_NorR"/>
</dbReference>
<dbReference type="InterPro" id="IPR027417">
    <property type="entry name" value="P-loop_NTPase"/>
</dbReference>
<dbReference type="InterPro" id="IPR003593">
    <property type="entry name" value="AAA+_ATPase"/>
</dbReference>
<dbReference type="HOGENOM" id="CLU_000445_0_7_0"/>
<dbReference type="AlphaFoldDB" id="A0A081C203"/>
<evidence type="ECO:0000256" key="5">
    <source>
        <dbReference type="ARBA" id="ARBA00023163"/>
    </source>
</evidence>
<keyword evidence="5" id="KW-0804">Transcription</keyword>
<dbReference type="Pfam" id="PF25601">
    <property type="entry name" value="AAA_lid_14"/>
    <property type="match status" value="1"/>
</dbReference>
<keyword evidence="3" id="KW-0805">Transcription regulation</keyword>
<dbReference type="InterPro" id="IPR025944">
    <property type="entry name" value="Sigma_54_int_dom_CS"/>
</dbReference>
<reference evidence="7" key="1">
    <citation type="journal article" date="2015" name="PeerJ">
        <title>First genomic representation of candidate bacterial phylum KSB3 points to enhanced environmental sensing as a trigger of wastewater bulking.</title>
        <authorList>
            <person name="Sekiguchi Y."/>
            <person name="Ohashi A."/>
            <person name="Parks D.H."/>
            <person name="Yamauchi T."/>
            <person name="Tyson G.W."/>
            <person name="Hugenholtz P."/>
        </authorList>
    </citation>
    <scope>NUCLEOTIDE SEQUENCE [LARGE SCALE GENOMIC DNA]</scope>
</reference>
<keyword evidence="1" id="KW-0547">Nucleotide-binding</keyword>
<dbReference type="PANTHER" id="PTHR32071">
    <property type="entry name" value="TRANSCRIPTIONAL REGULATORY PROTEIN"/>
    <property type="match status" value="1"/>
</dbReference>
<dbReference type="GO" id="GO:0043565">
    <property type="term" value="F:sequence-specific DNA binding"/>
    <property type="evidence" value="ECO:0007669"/>
    <property type="project" value="InterPro"/>
</dbReference>
<evidence type="ECO:0000256" key="3">
    <source>
        <dbReference type="ARBA" id="ARBA00023015"/>
    </source>
</evidence>
<protein>
    <submittedName>
        <fullName evidence="7">Transcriptional regulatory protein zraR</fullName>
    </submittedName>
</protein>
<dbReference type="SUPFAM" id="SSF46689">
    <property type="entry name" value="Homeodomain-like"/>
    <property type="match status" value="1"/>
</dbReference>
<dbReference type="GO" id="GO:0006355">
    <property type="term" value="P:regulation of DNA-templated transcription"/>
    <property type="evidence" value="ECO:0007669"/>
    <property type="project" value="InterPro"/>
</dbReference>
<dbReference type="SUPFAM" id="SSF52540">
    <property type="entry name" value="P-loop containing nucleoside triphosphate hydrolases"/>
    <property type="match status" value="1"/>
</dbReference>
<evidence type="ECO:0000313" key="8">
    <source>
        <dbReference type="Proteomes" id="UP000030661"/>
    </source>
</evidence>
<organism evidence="7">
    <name type="scientific">Vecturithrix granuli</name>
    <dbReference type="NCBI Taxonomy" id="1499967"/>
    <lineage>
        <taxon>Bacteria</taxon>
        <taxon>Candidatus Moduliflexota</taxon>
        <taxon>Candidatus Vecturitrichia</taxon>
        <taxon>Candidatus Vecturitrichales</taxon>
        <taxon>Candidatus Vecturitrichaceae</taxon>
        <taxon>Candidatus Vecturithrix</taxon>
    </lineage>
</organism>
<dbReference type="Gene3D" id="1.10.10.60">
    <property type="entry name" value="Homeodomain-like"/>
    <property type="match status" value="1"/>
</dbReference>
<evidence type="ECO:0000259" key="6">
    <source>
        <dbReference type="PROSITE" id="PS50045"/>
    </source>
</evidence>
<dbReference type="SMART" id="SM00382">
    <property type="entry name" value="AAA"/>
    <property type="match status" value="1"/>
</dbReference>
<dbReference type="PROSITE" id="PS00676">
    <property type="entry name" value="SIGMA54_INTERACT_2"/>
    <property type="match status" value="1"/>
</dbReference>
<sequence length="363" mass="41466">MKNPKGLLSEEDEIVRQDLKKTMSHHESEILNVQRNFAGSSARGLADNLSTSVNLHHAHCIIGQSAFMRHLKTYLLKVAKTDSTVLITGETGTGKELTAEAIHQYSSRQHKPFICINCAALPENLIESELFGYDKGAFTGAYASKHGDFEQANGGTVFLDEIGDMSSCAQAKILRTIESKEINHLGGKKSILVDVRIIAATNHEPERLLQEGKFREDLFYRLNVARIHLPPLRDHKEDIPYLIHWYIQAFNQQFGKTVTGFTKEALDLLMHYDWPGNIRELKNLLEATFINLPCEKISIVNLPDPFRKRLQETEELPRNERERLLSALFVSNWNKSKAAQRLHWSRMTVYRKMVKYNISRNSP</sequence>
<evidence type="ECO:0000256" key="4">
    <source>
        <dbReference type="ARBA" id="ARBA00023125"/>
    </source>
</evidence>
<feature type="domain" description="Sigma-54 factor interaction" evidence="6">
    <location>
        <begin position="61"/>
        <end position="290"/>
    </location>
</feature>
<evidence type="ECO:0000256" key="1">
    <source>
        <dbReference type="ARBA" id="ARBA00022741"/>
    </source>
</evidence>
<dbReference type="PROSITE" id="PS50045">
    <property type="entry name" value="SIGMA54_INTERACT_4"/>
    <property type="match status" value="1"/>
</dbReference>